<keyword evidence="1" id="KW-0812">Transmembrane</keyword>
<organism evidence="2 3">
    <name type="scientific">Cellulomonas denverensis</name>
    <dbReference type="NCBI Taxonomy" id="264297"/>
    <lineage>
        <taxon>Bacteria</taxon>
        <taxon>Bacillati</taxon>
        <taxon>Actinomycetota</taxon>
        <taxon>Actinomycetes</taxon>
        <taxon>Micrococcales</taxon>
        <taxon>Cellulomonadaceae</taxon>
        <taxon>Cellulomonas</taxon>
    </lineage>
</organism>
<comment type="caution">
    <text evidence="2">The sequence shown here is derived from an EMBL/GenBank/DDBJ whole genome shotgun (WGS) entry which is preliminary data.</text>
</comment>
<keyword evidence="1" id="KW-0472">Membrane</keyword>
<protein>
    <recommendedName>
        <fullName evidence="4">DUF4126 domain-containing protein</fullName>
    </recommendedName>
</protein>
<evidence type="ECO:0000313" key="2">
    <source>
        <dbReference type="EMBL" id="NKY21348.1"/>
    </source>
</evidence>
<feature type="transmembrane region" description="Helical" evidence="1">
    <location>
        <begin position="102"/>
        <end position="123"/>
    </location>
</feature>
<dbReference type="EMBL" id="JAAXOX010000001">
    <property type="protein sequence ID" value="NKY21348.1"/>
    <property type="molecule type" value="Genomic_DNA"/>
</dbReference>
<accession>A0A7X6KSH7</accession>
<dbReference type="Proteomes" id="UP000581206">
    <property type="component" value="Unassembled WGS sequence"/>
</dbReference>
<dbReference type="AlphaFoldDB" id="A0A7X6KSH7"/>
<evidence type="ECO:0008006" key="4">
    <source>
        <dbReference type="Google" id="ProtNLM"/>
    </source>
</evidence>
<keyword evidence="1" id="KW-1133">Transmembrane helix</keyword>
<proteinExistence type="predicted"/>
<gene>
    <name evidence="2" type="ORF">HGA03_01565</name>
</gene>
<reference evidence="2 3" key="1">
    <citation type="submission" date="2020-04" db="EMBL/GenBank/DDBJ databases">
        <title>MicrobeNet Type strains.</title>
        <authorList>
            <person name="Nicholson A.C."/>
        </authorList>
    </citation>
    <scope>NUCLEOTIDE SEQUENCE [LARGE SCALE GENOMIC DNA]</scope>
    <source>
        <strain evidence="2 3">ATCC BAA-788</strain>
    </source>
</reference>
<evidence type="ECO:0000256" key="1">
    <source>
        <dbReference type="SAM" id="Phobius"/>
    </source>
</evidence>
<sequence>MSAPRHGHGSRHRARTGSVLLRSAALGVAAGSRASLGVAGPALSSGSSLLVRGPALTGVIGELTGDKLPGTPSRLLPPGPQSRAVAAALGGAALARRGRRRVWSAALVAAAASTVGTFGGAAWRSWAGRRGPDWRGALAEDAVAITLATLACRGTRD</sequence>
<keyword evidence="3" id="KW-1185">Reference proteome</keyword>
<name>A0A7X6KSH7_9CELL</name>
<dbReference type="RefSeq" id="WP_168628452.1">
    <property type="nucleotide sequence ID" value="NZ_BONL01000037.1"/>
</dbReference>
<evidence type="ECO:0000313" key="3">
    <source>
        <dbReference type="Proteomes" id="UP000581206"/>
    </source>
</evidence>